<evidence type="ECO:0000256" key="3">
    <source>
        <dbReference type="ARBA" id="ARBA00022840"/>
    </source>
</evidence>
<protein>
    <recommendedName>
        <fullName evidence="4">Aminoacyl-transfer RNA synthetases class-II family profile domain-containing protein</fullName>
    </recommendedName>
</protein>
<dbReference type="PANTHER" id="PTHR42918">
    <property type="entry name" value="LYSYL-TRNA SYNTHETASE"/>
    <property type="match status" value="1"/>
</dbReference>
<dbReference type="Proteomes" id="UP000034471">
    <property type="component" value="Unassembled WGS sequence"/>
</dbReference>
<dbReference type="InterPro" id="IPR006195">
    <property type="entry name" value="aa-tRNA-synth_II"/>
</dbReference>
<name>A0A0G0JNM2_9BACT</name>
<gene>
    <name evidence="5" type="ORF">US54_C0009G0019</name>
</gene>
<evidence type="ECO:0000313" key="6">
    <source>
        <dbReference type="Proteomes" id="UP000034471"/>
    </source>
</evidence>
<dbReference type="SUPFAM" id="SSF55681">
    <property type="entry name" value="Class II aaRS and biotin synthetases"/>
    <property type="match status" value="1"/>
</dbReference>
<evidence type="ECO:0000256" key="1">
    <source>
        <dbReference type="ARBA" id="ARBA00022598"/>
    </source>
</evidence>
<keyword evidence="1" id="KW-0436">Ligase</keyword>
<comment type="caution">
    <text evidence="5">The sequence shown here is derived from an EMBL/GenBank/DDBJ whole genome shotgun (WGS) entry which is preliminary data.</text>
</comment>
<evidence type="ECO:0000313" key="5">
    <source>
        <dbReference type="EMBL" id="KKQ38499.1"/>
    </source>
</evidence>
<feature type="domain" description="Aminoacyl-transfer RNA synthetases class-II family profile" evidence="4">
    <location>
        <begin position="19"/>
        <end position="332"/>
    </location>
</feature>
<accession>A0A0G0JNM2</accession>
<keyword evidence="2" id="KW-0547">Nucleotide-binding</keyword>
<dbReference type="PRINTS" id="PR00982">
    <property type="entry name" value="TRNASYNTHLYS"/>
</dbReference>
<dbReference type="InterPro" id="IPR018149">
    <property type="entry name" value="Lys-tRNA-synth_II_C"/>
</dbReference>
<evidence type="ECO:0000256" key="2">
    <source>
        <dbReference type="ARBA" id="ARBA00022741"/>
    </source>
</evidence>
<dbReference type="InterPro" id="IPR004364">
    <property type="entry name" value="Aa-tRNA-synt_II"/>
</dbReference>
<dbReference type="AlphaFoldDB" id="A0A0G0JNM2"/>
<proteinExistence type="predicted"/>
<sequence length="333" mass="38756">MKIHSNPQNLQNYQTYLQVVRCIEMFLQEKGYLKLDLPVLTPALIPESYLEIFETEFRYFDTLEKLFLTPSPEIFIKRLLSDGIKDCYYLGKSFRNSEPNSSLHSPEFTMLEFYKVGKDYKFMAQEVLQMLSAISYQLYKKDIIVYQGKKVSFHKWEEYTVAEVFQKYADVQPDELFHEKKFMKRAGEKGYEIKNATYNDLWSQMYVQEIEHHLGTHGYPTVLYDYPVQFAALSKPNADGNTAQRFEFYIAGIELGNCFSEITDAKLQATRFAMENKERKKSGKIDHPVDWEFITVLENGLPESTGIAIGVERLGMLFTNVATIEDIKLITIA</sequence>
<dbReference type="InterPro" id="IPR045864">
    <property type="entry name" value="aa-tRNA-synth_II/BPL/LPL"/>
</dbReference>
<keyword evidence="3" id="KW-0067">ATP-binding</keyword>
<dbReference type="GO" id="GO:0005524">
    <property type="term" value="F:ATP binding"/>
    <property type="evidence" value="ECO:0007669"/>
    <property type="project" value="UniProtKB-KW"/>
</dbReference>
<dbReference type="GO" id="GO:0000049">
    <property type="term" value="F:tRNA binding"/>
    <property type="evidence" value="ECO:0007669"/>
    <property type="project" value="TreeGrafter"/>
</dbReference>
<organism evidence="5 6">
    <name type="scientific">Candidatus Roizmanbacteria bacterium GW2011_GWA2_37_7</name>
    <dbReference type="NCBI Taxonomy" id="1618481"/>
    <lineage>
        <taxon>Bacteria</taxon>
        <taxon>Candidatus Roizmaniibacteriota</taxon>
    </lineage>
</organism>
<evidence type="ECO:0000259" key="4">
    <source>
        <dbReference type="PROSITE" id="PS50862"/>
    </source>
</evidence>
<dbReference type="PROSITE" id="PS50862">
    <property type="entry name" value="AA_TRNA_LIGASE_II"/>
    <property type="match status" value="1"/>
</dbReference>
<dbReference type="GO" id="GO:0006430">
    <property type="term" value="P:lysyl-tRNA aminoacylation"/>
    <property type="evidence" value="ECO:0007669"/>
    <property type="project" value="InterPro"/>
</dbReference>
<dbReference type="STRING" id="1618481.US54_C0009G0019"/>
<dbReference type="GO" id="GO:0004824">
    <property type="term" value="F:lysine-tRNA ligase activity"/>
    <property type="evidence" value="ECO:0007669"/>
    <property type="project" value="InterPro"/>
</dbReference>
<dbReference type="GO" id="GO:0005829">
    <property type="term" value="C:cytosol"/>
    <property type="evidence" value="ECO:0007669"/>
    <property type="project" value="TreeGrafter"/>
</dbReference>
<reference evidence="5 6" key="1">
    <citation type="journal article" date="2015" name="Nature">
        <title>rRNA introns, odd ribosomes, and small enigmatic genomes across a large radiation of phyla.</title>
        <authorList>
            <person name="Brown C.T."/>
            <person name="Hug L.A."/>
            <person name="Thomas B.C."/>
            <person name="Sharon I."/>
            <person name="Castelle C.J."/>
            <person name="Singh A."/>
            <person name="Wilkins M.J."/>
            <person name="Williams K.H."/>
            <person name="Banfield J.F."/>
        </authorList>
    </citation>
    <scope>NUCLEOTIDE SEQUENCE [LARGE SCALE GENOMIC DNA]</scope>
</reference>
<dbReference type="EMBL" id="LBTJ01000009">
    <property type="protein sequence ID" value="KKQ38499.1"/>
    <property type="molecule type" value="Genomic_DNA"/>
</dbReference>
<dbReference type="Gene3D" id="3.30.930.10">
    <property type="entry name" value="Bira Bifunctional Protein, Domain 2"/>
    <property type="match status" value="1"/>
</dbReference>
<dbReference type="Pfam" id="PF00152">
    <property type="entry name" value="tRNA-synt_2"/>
    <property type="match status" value="1"/>
</dbReference>
<dbReference type="PANTHER" id="PTHR42918:SF6">
    <property type="entry name" value="ELONGATION FACTOR P--(R)-BETA-LYSINE LIGASE"/>
    <property type="match status" value="1"/>
</dbReference>